<dbReference type="GO" id="GO:0001682">
    <property type="term" value="P:tRNA 5'-leader removal"/>
    <property type="evidence" value="ECO:0007669"/>
    <property type="project" value="InterPro"/>
</dbReference>
<dbReference type="GO" id="GO:0030681">
    <property type="term" value="C:multimeric ribonuclease P complex"/>
    <property type="evidence" value="ECO:0007669"/>
    <property type="project" value="TreeGrafter"/>
</dbReference>
<dbReference type="GeneID" id="18810404"/>
<dbReference type="OrthoDB" id="63112at2759"/>
<dbReference type="GO" id="GO:0000171">
    <property type="term" value="F:ribonuclease MRP activity"/>
    <property type="evidence" value="ECO:0007669"/>
    <property type="project" value="TreeGrafter"/>
</dbReference>
<dbReference type="GO" id="GO:0000447">
    <property type="term" value="P:endonucleolytic cleavage in ITS1 to separate SSU-rRNA from 5.8S rRNA and LSU-rRNA from tricistronic rRNA transcript (SSU-rRNA, 5.8S rRNA, LSU-rRNA)"/>
    <property type="evidence" value="ECO:0007669"/>
    <property type="project" value="TreeGrafter"/>
</dbReference>
<dbReference type="InterPro" id="IPR013893">
    <property type="entry name" value="RNase_P_Rpp40"/>
</dbReference>
<dbReference type="EMBL" id="GL945437">
    <property type="protein sequence ID" value="EGO22464.1"/>
    <property type="molecule type" value="Genomic_DNA"/>
</dbReference>
<evidence type="ECO:0000313" key="1">
    <source>
        <dbReference type="EMBL" id="EGO22464.1"/>
    </source>
</evidence>
<dbReference type="KEGG" id="sla:SERLADRAFT_371915"/>
<organism>
    <name type="scientific">Serpula lacrymans var. lacrymans (strain S7.9)</name>
    <name type="common">Dry rot fungus</name>
    <dbReference type="NCBI Taxonomy" id="578457"/>
    <lineage>
        <taxon>Eukaryota</taxon>
        <taxon>Fungi</taxon>
        <taxon>Dikarya</taxon>
        <taxon>Basidiomycota</taxon>
        <taxon>Agaricomycotina</taxon>
        <taxon>Agaricomycetes</taxon>
        <taxon>Agaricomycetidae</taxon>
        <taxon>Boletales</taxon>
        <taxon>Coniophorineae</taxon>
        <taxon>Serpulaceae</taxon>
        <taxon>Serpula</taxon>
    </lineage>
</organism>
<dbReference type="PANTHER" id="PTHR15396">
    <property type="entry name" value="RIBONUCLEASE P PROTEIN SUBUNIT P40"/>
    <property type="match status" value="1"/>
</dbReference>
<proteinExistence type="predicted"/>
<dbReference type="AlphaFoldDB" id="F8P2S9"/>
<dbReference type="GO" id="GO:0004526">
    <property type="term" value="F:ribonuclease P activity"/>
    <property type="evidence" value="ECO:0007669"/>
    <property type="project" value="TreeGrafter"/>
</dbReference>
<gene>
    <name evidence="1" type="ORF">SERLADRAFT_371915</name>
</gene>
<dbReference type="HOGENOM" id="CLU_055493_0_0_1"/>
<dbReference type="Pfam" id="PF08584">
    <property type="entry name" value="Ribonuc_P_40"/>
    <property type="match status" value="1"/>
</dbReference>
<dbReference type="PANTHER" id="PTHR15396:SF1">
    <property type="entry name" value="RIBONUCLEASE P PROTEIN SUBUNIT P40"/>
    <property type="match status" value="1"/>
</dbReference>
<sequence>MEGLEKRRLMVNTGPSSSPSLHQFGVTHPFIQQLDVVFPSSDDVEMFLSILEPTYHKGEFTLSELYENALTVDWAHEEQWVFLRGTPLLIIVPDKIVTLSTFMAVPTQNDSDDTWCVDYRGFLTLSVSKPIYERIGLVGKKLPFKGYAEHHVIRIPLREQIESVAVRARQKAALKIWDDIRAEAGYPKWQVLHCNGGAGGLTPDELKPVRPQVERYTDVHIPIPTISPCPSKYDKDGEALDDWNENARELFEWVGMAALGAQRLKANDRVDPYVAVYEPPAPSRIGSATHMSWTGLLHPVFVQTVATINASSSPNAAQDSTEQQMFVSVMSHAYPWSPVSYIAPSALEAGAKSSVSGEAPLRACRIDAEDTTCLLFIPPVHDGMTTDEDSSESECCWMKVESVGQWDTRWG</sequence>
<protein>
    <submittedName>
        <fullName evidence="1">Uncharacterized protein</fullName>
    </submittedName>
</protein>
<reference evidence="1" key="1">
    <citation type="submission" date="2011-04" db="EMBL/GenBank/DDBJ databases">
        <title>Evolution of plant cell wall degrading machinery underlies the functional diversity of forest fungi.</title>
        <authorList>
            <consortium name="US DOE Joint Genome Institute (JGI-PGF)"/>
            <person name="Eastwood D.C."/>
            <person name="Floudas D."/>
            <person name="Binder M."/>
            <person name="Majcherczyk A."/>
            <person name="Schneider P."/>
            <person name="Aerts A."/>
            <person name="Asiegbu F.O."/>
            <person name="Baker S.E."/>
            <person name="Barry K."/>
            <person name="Bendiksby M."/>
            <person name="Blumentritt M."/>
            <person name="Coutinho P.M."/>
            <person name="Cullen D."/>
            <person name="Cullen D."/>
            <person name="Gathman A."/>
            <person name="Goodell B."/>
            <person name="Henrissat B."/>
            <person name="Ihrmark K."/>
            <person name="Kauserud H."/>
            <person name="Kohler A."/>
            <person name="LaButti K."/>
            <person name="Lapidus A."/>
            <person name="Lavin J.L."/>
            <person name="Lee Y.-H."/>
            <person name="Lindquist E."/>
            <person name="Lilly W."/>
            <person name="Lucas S."/>
            <person name="Morin E."/>
            <person name="Murat C."/>
            <person name="Oguiza J.A."/>
            <person name="Park J."/>
            <person name="Pisabarro A.G."/>
            <person name="Riley R."/>
            <person name="Rosling A."/>
            <person name="Salamov A."/>
            <person name="Schmidt O."/>
            <person name="Schmutz J."/>
            <person name="Skrede I."/>
            <person name="Stenlid J."/>
            <person name="Wiebenga A."/>
            <person name="Xie X."/>
            <person name="Kues U."/>
            <person name="Hibbett D.S."/>
            <person name="Hoffmeister D."/>
            <person name="Hogberg N."/>
            <person name="Martin F."/>
            <person name="Grigoriev I.V."/>
            <person name="Watkinson S.C."/>
        </authorList>
    </citation>
    <scope>NUCLEOTIDE SEQUENCE</scope>
    <source>
        <strain evidence="1">S7.9</strain>
    </source>
</reference>
<dbReference type="Proteomes" id="UP000008064">
    <property type="component" value="Unassembled WGS sequence"/>
</dbReference>
<name>F8P2S9_SERL9</name>
<dbReference type="RefSeq" id="XP_007321002.1">
    <property type="nucleotide sequence ID" value="XM_007320940.1"/>
</dbReference>
<accession>F8P2S9</accession>
<dbReference type="GO" id="GO:0000172">
    <property type="term" value="C:ribonuclease MRP complex"/>
    <property type="evidence" value="ECO:0007669"/>
    <property type="project" value="TreeGrafter"/>
</dbReference>